<proteinExistence type="predicted"/>
<dbReference type="AlphaFoldDB" id="A0A2G8KMP3"/>
<gene>
    <name evidence="2" type="ORF">BSL78_13895</name>
</gene>
<evidence type="ECO:0000313" key="3">
    <source>
        <dbReference type="Proteomes" id="UP000230750"/>
    </source>
</evidence>
<protein>
    <submittedName>
        <fullName evidence="2">Uncharacterized protein</fullName>
    </submittedName>
</protein>
<feature type="non-terminal residue" evidence="2">
    <location>
        <position position="199"/>
    </location>
</feature>
<organism evidence="2 3">
    <name type="scientific">Stichopus japonicus</name>
    <name type="common">Sea cucumber</name>
    <dbReference type="NCBI Taxonomy" id="307972"/>
    <lineage>
        <taxon>Eukaryota</taxon>
        <taxon>Metazoa</taxon>
        <taxon>Echinodermata</taxon>
        <taxon>Eleutherozoa</taxon>
        <taxon>Echinozoa</taxon>
        <taxon>Holothuroidea</taxon>
        <taxon>Aspidochirotacea</taxon>
        <taxon>Aspidochirotida</taxon>
        <taxon>Stichopodidae</taxon>
        <taxon>Apostichopus</taxon>
    </lineage>
</organism>
<comment type="caution">
    <text evidence="2">The sequence shown here is derived from an EMBL/GenBank/DDBJ whole genome shotgun (WGS) entry which is preliminary data.</text>
</comment>
<sequence>MPDRSQNHAATFREHIWCYWRCLSWMSSYLCDCKQVVTTGDHHSDPVILKQGVPQGSVLGPKMYKTRNFTLFWCLAYGANNVGKKIAEASRKAANLPLSAWIGNITNHLWYCSKLAQGDRLHFLPSSIDKARNPVVTIDYQKQKNRKQLQREGESGLFSPQKVPIENLGDTAQSEYKHGSSLNTESSGSDSYRDILTSH</sequence>
<feature type="compositionally biased region" description="Polar residues" evidence="1">
    <location>
        <begin position="170"/>
        <end position="190"/>
    </location>
</feature>
<evidence type="ECO:0000313" key="2">
    <source>
        <dbReference type="EMBL" id="PIK49271.1"/>
    </source>
</evidence>
<dbReference type="EMBL" id="MRZV01000474">
    <property type="protein sequence ID" value="PIK49271.1"/>
    <property type="molecule type" value="Genomic_DNA"/>
</dbReference>
<keyword evidence="3" id="KW-1185">Reference proteome</keyword>
<name>A0A2G8KMP3_STIJA</name>
<feature type="region of interest" description="Disordered" evidence="1">
    <location>
        <begin position="144"/>
        <end position="199"/>
    </location>
</feature>
<reference evidence="2 3" key="1">
    <citation type="journal article" date="2017" name="PLoS Biol.">
        <title>The sea cucumber genome provides insights into morphological evolution and visceral regeneration.</title>
        <authorList>
            <person name="Zhang X."/>
            <person name="Sun L."/>
            <person name="Yuan J."/>
            <person name="Sun Y."/>
            <person name="Gao Y."/>
            <person name="Zhang L."/>
            <person name="Li S."/>
            <person name="Dai H."/>
            <person name="Hamel J.F."/>
            <person name="Liu C."/>
            <person name="Yu Y."/>
            <person name="Liu S."/>
            <person name="Lin W."/>
            <person name="Guo K."/>
            <person name="Jin S."/>
            <person name="Xu P."/>
            <person name="Storey K.B."/>
            <person name="Huan P."/>
            <person name="Zhang T."/>
            <person name="Zhou Y."/>
            <person name="Zhang J."/>
            <person name="Lin C."/>
            <person name="Li X."/>
            <person name="Xing L."/>
            <person name="Huo D."/>
            <person name="Sun M."/>
            <person name="Wang L."/>
            <person name="Mercier A."/>
            <person name="Li F."/>
            <person name="Yang H."/>
            <person name="Xiang J."/>
        </authorList>
    </citation>
    <scope>NUCLEOTIDE SEQUENCE [LARGE SCALE GENOMIC DNA]</scope>
    <source>
        <strain evidence="2">Shaxun</strain>
        <tissue evidence="2">Muscle</tissue>
    </source>
</reference>
<evidence type="ECO:0000256" key="1">
    <source>
        <dbReference type="SAM" id="MobiDB-lite"/>
    </source>
</evidence>
<accession>A0A2G8KMP3</accession>
<dbReference type="Proteomes" id="UP000230750">
    <property type="component" value="Unassembled WGS sequence"/>
</dbReference>
<dbReference type="OrthoDB" id="6358435at2759"/>